<proteinExistence type="predicted"/>
<feature type="transmembrane region" description="Helical" evidence="2">
    <location>
        <begin position="275"/>
        <end position="296"/>
    </location>
</feature>
<dbReference type="Proteomes" id="UP000009022">
    <property type="component" value="Unassembled WGS sequence"/>
</dbReference>
<evidence type="ECO:0008006" key="5">
    <source>
        <dbReference type="Google" id="ProtNLM"/>
    </source>
</evidence>
<keyword evidence="2" id="KW-0812">Transmembrane</keyword>
<feature type="transmembrane region" description="Helical" evidence="2">
    <location>
        <begin position="465"/>
        <end position="484"/>
    </location>
</feature>
<dbReference type="InParanoid" id="B3S5E0"/>
<keyword evidence="2" id="KW-1133">Transmembrane helix</keyword>
<dbReference type="EMBL" id="DS985250">
    <property type="protein sequence ID" value="EDV22246.1"/>
    <property type="molecule type" value="Genomic_DNA"/>
</dbReference>
<dbReference type="PANTHER" id="PTHR16189:SF6">
    <property type="entry name" value="AMINO ACID TRANSPORTER TRANSMEMBRANE DOMAIN-CONTAINING PROTEIN"/>
    <property type="match status" value="1"/>
</dbReference>
<evidence type="ECO:0000313" key="4">
    <source>
        <dbReference type="Proteomes" id="UP000009022"/>
    </source>
</evidence>
<dbReference type="RefSeq" id="XP_002115401.1">
    <property type="nucleotide sequence ID" value="XM_002115365.1"/>
</dbReference>
<feature type="transmembrane region" description="Helical" evidence="2">
    <location>
        <begin position="316"/>
        <end position="334"/>
    </location>
</feature>
<dbReference type="eggNOG" id="ENOG502RZCA">
    <property type="taxonomic scope" value="Eukaryota"/>
</dbReference>
<accession>B3S5E0</accession>
<evidence type="ECO:0000313" key="3">
    <source>
        <dbReference type="EMBL" id="EDV22246.1"/>
    </source>
</evidence>
<dbReference type="HOGENOM" id="CLU_035280_0_0_1"/>
<dbReference type="OrthoDB" id="19473at2759"/>
<sequence>MEPYSFDEFAIYFQVSVENYDYLCIISEASNYLINKLNLNRIECKDFIVIAAIMGVGVLGLPVTLSHSGLGPLIFDVSLSCISQIIAMHAFLNLLQKAQVICKRKDWHQLLKPLQEIASDTDEEKTTAFDEKEGTQGDENEKKEKLINSGRKFSHDSDPSQPVNMEEIDLEQPLTDDGKNLEENEDSSDEEVNLYMISKLFLLPGVREIFDLTTIAVLTSLLISYVLAGSQAYGQLIQANYVNIIPFFTWFWAAFVLFLWFMVQPFVTVLTFVKCIMLLVTHYFIVYFVYSIGGVINVMPMMYNRIQAKPVQIQRFILAIDAALITVAIVDILWSDAVLGVVPQTCHPSPEQVSATVSPFATIDEVQHFCNVSLARARRHGIISTVVLTKTLRQHYPQYDWLAWLTESFISISITVSYLTMGSALIHLVNGLFHRMYEKVDQYFINREKQQLLANPRFSFLTPRILIQKLVEAIVFTIVFLVSLTNPEAFIKILNFFSSFCFNIQTGFFLPLMIYAAEHHEILKTVHIPYPMSRMTYYLTYVAASFYMFSCIFDLAEIPLAGLK</sequence>
<keyword evidence="4" id="KW-1185">Reference proteome</keyword>
<dbReference type="CTD" id="6756489"/>
<keyword evidence="2" id="KW-0472">Membrane</keyword>
<dbReference type="KEGG" id="tad:TRIADDRAFT_59293"/>
<gene>
    <name evidence="3" type="ORF">TRIADDRAFT_59293</name>
</gene>
<organism evidence="3 4">
    <name type="scientific">Trichoplax adhaerens</name>
    <name type="common">Trichoplax reptans</name>
    <dbReference type="NCBI Taxonomy" id="10228"/>
    <lineage>
        <taxon>Eukaryota</taxon>
        <taxon>Metazoa</taxon>
        <taxon>Placozoa</taxon>
        <taxon>Uniplacotomia</taxon>
        <taxon>Trichoplacea</taxon>
        <taxon>Trichoplacidae</taxon>
        <taxon>Trichoplax</taxon>
    </lineage>
</organism>
<feature type="transmembrane region" description="Helical" evidence="2">
    <location>
        <begin position="73"/>
        <end position="95"/>
    </location>
</feature>
<feature type="region of interest" description="Disordered" evidence="1">
    <location>
        <begin position="122"/>
        <end position="164"/>
    </location>
</feature>
<dbReference type="AlphaFoldDB" id="B3S5E0"/>
<feature type="transmembrane region" description="Helical" evidence="2">
    <location>
        <begin position="496"/>
        <end position="517"/>
    </location>
</feature>
<feature type="transmembrane region" description="Helical" evidence="2">
    <location>
        <begin position="401"/>
        <end position="429"/>
    </location>
</feature>
<feature type="transmembrane region" description="Helical" evidence="2">
    <location>
        <begin position="240"/>
        <end position="263"/>
    </location>
</feature>
<feature type="transmembrane region" description="Helical" evidence="2">
    <location>
        <begin position="47"/>
        <end position="67"/>
    </location>
</feature>
<evidence type="ECO:0000256" key="1">
    <source>
        <dbReference type="SAM" id="MobiDB-lite"/>
    </source>
</evidence>
<protein>
    <recommendedName>
        <fullName evidence="5">Amino acid transporter transmembrane domain-containing protein</fullName>
    </recommendedName>
</protein>
<reference evidence="3 4" key="1">
    <citation type="journal article" date="2008" name="Nature">
        <title>The Trichoplax genome and the nature of placozoans.</title>
        <authorList>
            <person name="Srivastava M."/>
            <person name="Begovic E."/>
            <person name="Chapman J."/>
            <person name="Putnam N.H."/>
            <person name="Hellsten U."/>
            <person name="Kawashima T."/>
            <person name="Kuo A."/>
            <person name="Mitros T."/>
            <person name="Salamov A."/>
            <person name="Carpenter M.L."/>
            <person name="Signorovitch A.Y."/>
            <person name="Moreno M.A."/>
            <person name="Kamm K."/>
            <person name="Grimwood J."/>
            <person name="Schmutz J."/>
            <person name="Shapiro H."/>
            <person name="Grigoriev I.V."/>
            <person name="Buss L.W."/>
            <person name="Schierwater B."/>
            <person name="Dellaporta S.L."/>
            <person name="Rokhsar D.S."/>
        </authorList>
    </citation>
    <scope>NUCLEOTIDE SEQUENCE [LARGE SCALE GENOMIC DNA]</scope>
    <source>
        <strain evidence="3 4">Grell-BS-1999</strain>
    </source>
</reference>
<name>B3S5E0_TRIAD</name>
<dbReference type="GeneID" id="6756489"/>
<feature type="compositionally biased region" description="Basic and acidic residues" evidence="1">
    <location>
        <begin position="124"/>
        <end position="146"/>
    </location>
</feature>
<dbReference type="PhylomeDB" id="B3S5E0"/>
<evidence type="ECO:0000256" key="2">
    <source>
        <dbReference type="SAM" id="Phobius"/>
    </source>
</evidence>
<feature type="transmembrane region" description="Helical" evidence="2">
    <location>
        <begin position="537"/>
        <end position="556"/>
    </location>
</feature>
<dbReference type="PANTHER" id="PTHR16189">
    <property type="entry name" value="TRANSMEMBRANE PROTEIN 104-RELATED"/>
    <property type="match status" value="1"/>
</dbReference>